<evidence type="ECO:0000256" key="8">
    <source>
        <dbReference type="SAM" id="Phobius"/>
    </source>
</evidence>
<keyword evidence="6 8" id="KW-0472">Membrane</keyword>
<evidence type="ECO:0000256" key="7">
    <source>
        <dbReference type="RuleBase" id="RU003879"/>
    </source>
</evidence>
<comment type="similarity">
    <text evidence="2 7">Belongs to the ExbD/TolR family.</text>
</comment>
<reference evidence="9 10" key="1">
    <citation type="submission" date="2018-08" db="EMBL/GenBank/DDBJ databases">
        <title>Thalassotalea euphylliae genome.</title>
        <authorList>
            <person name="Summers S."/>
            <person name="Rice S.A."/>
            <person name="Freckelton M.L."/>
            <person name="Nedved B.T."/>
            <person name="Hadfield M.G."/>
        </authorList>
    </citation>
    <scope>NUCLEOTIDE SEQUENCE [LARGE SCALE GENOMIC DNA]</scope>
    <source>
        <strain evidence="9 10">H1</strain>
    </source>
</reference>
<evidence type="ECO:0000313" key="9">
    <source>
        <dbReference type="EMBL" id="REL27847.1"/>
    </source>
</evidence>
<evidence type="ECO:0000256" key="2">
    <source>
        <dbReference type="ARBA" id="ARBA00005811"/>
    </source>
</evidence>
<feature type="transmembrane region" description="Helical" evidence="8">
    <location>
        <begin position="20"/>
        <end position="38"/>
    </location>
</feature>
<dbReference type="AlphaFoldDB" id="A0A3E0TU11"/>
<dbReference type="GO" id="GO:0005886">
    <property type="term" value="C:plasma membrane"/>
    <property type="evidence" value="ECO:0007669"/>
    <property type="project" value="UniProtKB-SubCell"/>
</dbReference>
<evidence type="ECO:0000313" key="10">
    <source>
        <dbReference type="Proteomes" id="UP000256478"/>
    </source>
</evidence>
<keyword evidence="7" id="KW-0813">Transport</keyword>
<dbReference type="PANTHER" id="PTHR30558:SF13">
    <property type="entry name" value="BIOPOLYMER TRANSPORT PROTEIN EXBD2"/>
    <property type="match status" value="1"/>
</dbReference>
<keyword evidence="7" id="KW-0653">Protein transport</keyword>
<evidence type="ECO:0000256" key="6">
    <source>
        <dbReference type="ARBA" id="ARBA00023136"/>
    </source>
</evidence>
<keyword evidence="3" id="KW-1003">Cell membrane</keyword>
<dbReference type="PANTHER" id="PTHR30558">
    <property type="entry name" value="EXBD MEMBRANE COMPONENT OF PMF-DRIVEN MACROMOLECULE IMPORT SYSTEM"/>
    <property type="match status" value="1"/>
</dbReference>
<evidence type="ECO:0000256" key="4">
    <source>
        <dbReference type="ARBA" id="ARBA00022692"/>
    </source>
</evidence>
<sequence>MSKRRRHDQENEADVDMTPMLDIVFILLIFFIVTTSFVKELGLEVTKPKSNKSPSNANPTIVVSISDSGVVNFNGKLVDIERLPARIENFLAENSTTTAILIPSTETRHADVVNVIDQIKTFDELTIAFGKSER</sequence>
<dbReference type="OrthoDB" id="6228390at2"/>
<dbReference type="EMBL" id="QUOU01000001">
    <property type="protein sequence ID" value="REL27847.1"/>
    <property type="molecule type" value="Genomic_DNA"/>
</dbReference>
<comment type="subcellular location">
    <subcellularLocation>
        <location evidence="1">Cell membrane</location>
        <topology evidence="1">Single-pass membrane protein</topology>
    </subcellularLocation>
    <subcellularLocation>
        <location evidence="7">Cell membrane</location>
        <topology evidence="7">Single-pass type II membrane protein</topology>
    </subcellularLocation>
</comment>
<evidence type="ECO:0000256" key="3">
    <source>
        <dbReference type="ARBA" id="ARBA00022475"/>
    </source>
</evidence>
<name>A0A3E0TU11_9GAMM</name>
<comment type="caution">
    <text evidence="9">The sequence shown here is derived from an EMBL/GenBank/DDBJ whole genome shotgun (WGS) entry which is preliminary data.</text>
</comment>
<keyword evidence="4 7" id="KW-0812">Transmembrane</keyword>
<dbReference type="GO" id="GO:0022857">
    <property type="term" value="F:transmembrane transporter activity"/>
    <property type="evidence" value="ECO:0007669"/>
    <property type="project" value="InterPro"/>
</dbReference>
<gene>
    <name evidence="9" type="ORF">DXX93_15630</name>
</gene>
<protein>
    <submittedName>
        <fullName evidence="9">Biopolymer transporter ExbD</fullName>
    </submittedName>
</protein>
<dbReference type="InterPro" id="IPR003400">
    <property type="entry name" value="ExbD"/>
</dbReference>
<proteinExistence type="inferred from homology"/>
<dbReference type="Gene3D" id="3.30.420.270">
    <property type="match status" value="1"/>
</dbReference>
<evidence type="ECO:0000256" key="1">
    <source>
        <dbReference type="ARBA" id="ARBA00004162"/>
    </source>
</evidence>
<dbReference type="RefSeq" id="WP_116008914.1">
    <property type="nucleotide sequence ID" value="NZ_QUOU01000001.1"/>
</dbReference>
<dbReference type="Pfam" id="PF02472">
    <property type="entry name" value="ExbD"/>
    <property type="match status" value="1"/>
</dbReference>
<keyword evidence="5 8" id="KW-1133">Transmembrane helix</keyword>
<dbReference type="Proteomes" id="UP000256478">
    <property type="component" value="Unassembled WGS sequence"/>
</dbReference>
<dbReference type="GO" id="GO:0015031">
    <property type="term" value="P:protein transport"/>
    <property type="evidence" value="ECO:0007669"/>
    <property type="project" value="UniProtKB-KW"/>
</dbReference>
<organism evidence="9 10">
    <name type="scientific">Thalassotalea euphylliae</name>
    <dbReference type="NCBI Taxonomy" id="1655234"/>
    <lineage>
        <taxon>Bacteria</taxon>
        <taxon>Pseudomonadati</taxon>
        <taxon>Pseudomonadota</taxon>
        <taxon>Gammaproteobacteria</taxon>
        <taxon>Alteromonadales</taxon>
        <taxon>Colwelliaceae</taxon>
        <taxon>Thalassotalea</taxon>
    </lineage>
</organism>
<evidence type="ECO:0000256" key="5">
    <source>
        <dbReference type="ARBA" id="ARBA00022989"/>
    </source>
</evidence>
<accession>A0A3E0TU11</accession>